<comment type="caution">
    <text evidence="1">The sequence shown here is derived from an EMBL/GenBank/DDBJ whole genome shotgun (WGS) entry which is preliminary data.</text>
</comment>
<dbReference type="Proteomes" id="UP001157914">
    <property type="component" value="Unassembled WGS sequence"/>
</dbReference>
<dbReference type="InterPro" id="IPR047324">
    <property type="entry name" value="LbH_gamma_CA-like"/>
</dbReference>
<dbReference type="CDD" id="cd04645">
    <property type="entry name" value="LbH_gamma_CA_like"/>
    <property type="match status" value="1"/>
</dbReference>
<dbReference type="RefSeq" id="WP_155189521.1">
    <property type="nucleotide sequence ID" value="NZ_BAAAEA010000001.1"/>
</dbReference>
<dbReference type="InterPro" id="IPR011004">
    <property type="entry name" value="Trimer_LpxA-like_sf"/>
</dbReference>
<dbReference type="InterPro" id="IPR050484">
    <property type="entry name" value="Transf_Hexapept/Carb_Anhydrase"/>
</dbReference>
<dbReference type="PANTHER" id="PTHR13061">
    <property type="entry name" value="DYNACTIN SUBUNIT P25"/>
    <property type="match status" value="1"/>
</dbReference>
<dbReference type="SUPFAM" id="SSF51161">
    <property type="entry name" value="Trimeric LpxA-like enzymes"/>
    <property type="match status" value="1"/>
</dbReference>
<evidence type="ECO:0000313" key="2">
    <source>
        <dbReference type="Proteomes" id="UP001157914"/>
    </source>
</evidence>
<dbReference type="Pfam" id="PF00132">
    <property type="entry name" value="Hexapep"/>
    <property type="match status" value="1"/>
</dbReference>
<dbReference type="InterPro" id="IPR001451">
    <property type="entry name" value="Hexapep"/>
</dbReference>
<accession>A0ABY1N602</accession>
<reference evidence="1 2" key="1">
    <citation type="submission" date="2017-05" db="EMBL/GenBank/DDBJ databases">
        <authorList>
            <person name="Varghese N."/>
            <person name="Submissions S."/>
        </authorList>
    </citation>
    <scope>NUCLEOTIDE SEQUENCE [LARGE SCALE GENOMIC DNA]</scope>
    <source>
        <strain evidence="1 2">DSM 15949</strain>
    </source>
</reference>
<dbReference type="PANTHER" id="PTHR13061:SF29">
    <property type="entry name" value="GAMMA CARBONIC ANHYDRASE-LIKE 1, MITOCHONDRIAL-RELATED"/>
    <property type="match status" value="1"/>
</dbReference>
<name>A0ABY1N602_9HYPH</name>
<gene>
    <name evidence="1" type="ORF">SAMN06265374_0238</name>
</gene>
<dbReference type="Gene3D" id="2.160.10.10">
    <property type="entry name" value="Hexapeptide repeat proteins"/>
    <property type="match status" value="1"/>
</dbReference>
<keyword evidence="2" id="KW-1185">Reference proteome</keyword>
<proteinExistence type="predicted"/>
<sequence>MPVYSLDGRKPVFPAEGAYWIAPTATLIGDILLETDASVWFGAVLRGDNERISVGARSNIQDGCVCHTDMGFPLNIGADCTIGHNAILHGCVIKDGSLVGMGATILNGTVIGSNCIVGANALIPEGKVIPDNSLVVGMPGKVVRERSEASASDLVRSAAGYVANWRRFSTGLGEL</sequence>
<dbReference type="EMBL" id="FXTT01000001">
    <property type="protein sequence ID" value="SMP00601.1"/>
    <property type="molecule type" value="Genomic_DNA"/>
</dbReference>
<organism evidence="1 2">
    <name type="scientific">Roseibium denhamense</name>
    <dbReference type="NCBI Taxonomy" id="76305"/>
    <lineage>
        <taxon>Bacteria</taxon>
        <taxon>Pseudomonadati</taxon>
        <taxon>Pseudomonadota</taxon>
        <taxon>Alphaproteobacteria</taxon>
        <taxon>Hyphomicrobiales</taxon>
        <taxon>Stappiaceae</taxon>
        <taxon>Roseibium</taxon>
    </lineage>
</organism>
<evidence type="ECO:0000313" key="1">
    <source>
        <dbReference type="EMBL" id="SMP00601.1"/>
    </source>
</evidence>
<protein>
    <submittedName>
        <fullName evidence="1">Carbonic anhydrase or acetyltransferase, isoleucine patch superfamily</fullName>
    </submittedName>
</protein>